<protein>
    <submittedName>
        <fullName evidence="7">Unannotated protein</fullName>
    </submittedName>
</protein>
<dbReference type="EMBL" id="CAEZWM010000013">
    <property type="protein sequence ID" value="CAB4647842.1"/>
    <property type="molecule type" value="Genomic_DNA"/>
</dbReference>
<dbReference type="InterPro" id="IPR001789">
    <property type="entry name" value="Sig_transdc_resp-reg_receiver"/>
</dbReference>
<dbReference type="GO" id="GO:0005829">
    <property type="term" value="C:cytosol"/>
    <property type="evidence" value="ECO:0007669"/>
    <property type="project" value="TreeGrafter"/>
</dbReference>
<name>A0A6J6KEA7_9ZZZZ</name>
<keyword evidence="4" id="KW-0238">DNA-binding</keyword>
<dbReference type="GO" id="GO:0006355">
    <property type="term" value="P:regulation of DNA-templated transcription"/>
    <property type="evidence" value="ECO:0007669"/>
    <property type="project" value="TreeGrafter"/>
</dbReference>
<keyword evidence="5" id="KW-0804">Transcription</keyword>
<gene>
    <name evidence="7" type="ORF">UFOPK2242_00221</name>
</gene>
<dbReference type="PANTHER" id="PTHR48111">
    <property type="entry name" value="REGULATOR OF RPOS"/>
    <property type="match status" value="1"/>
</dbReference>
<organism evidence="7">
    <name type="scientific">freshwater metagenome</name>
    <dbReference type="NCBI Taxonomy" id="449393"/>
    <lineage>
        <taxon>unclassified sequences</taxon>
        <taxon>metagenomes</taxon>
        <taxon>ecological metagenomes</taxon>
    </lineage>
</organism>
<dbReference type="PROSITE" id="PS50110">
    <property type="entry name" value="RESPONSE_REGULATORY"/>
    <property type="match status" value="1"/>
</dbReference>
<evidence type="ECO:0000259" key="6">
    <source>
        <dbReference type="PROSITE" id="PS50110"/>
    </source>
</evidence>
<evidence type="ECO:0000313" key="7">
    <source>
        <dbReference type="EMBL" id="CAB4647842.1"/>
    </source>
</evidence>
<accession>A0A6J6KEA7</accession>
<evidence type="ECO:0000256" key="1">
    <source>
        <dbReference type="ARBA" id="ARBA00022553"/>
    </source>
</evidence>
<proteinExistence type="predicted"/>
<dbReference type="InterPro" id="IPR011006">
    <property type="entry name" value="CheY-like_superfamily"/>
</dbReference>
<dbReference type="SMART" id="SM00448">
    <property type="entry name" value="REC"/>
    <property type="match status" value="1"/>
</dbReference>
<dbReference type="Gene3D" id="3.40.50.2300">
    <property type="match status" value="1"/>
</dbReference>
<dbReference type="GO" id="GO:0000156">
    <property type="term" value="F:phosphorelay response regulator activity"/>
    <property type="evidence" value="ECO:0007669"/>
    <property type="project" value="TreeGrafter"/>
</dbReference>
<evidence type="ECO:0000256" key="5">
    <source>
        <dbReference type="ARBA" id="ARBA00023163"/>
    </source>
</evidence>
<dbReference type="AlphaFoldDB" id="A0A6J6KEA7"/>
<dbReference type="GO" id="GO:0032993">
    <property type="term" value="C:protein-DNA complex"/>
    <property type="evidence" value="ECO:0007669"/>
    <property type="project" value="TreeGrafter"/>
</dbReference>
<evidence type="ECO:0000256" key="3">
    <source>
        <dbReference type="ARBA" id="ARBA00023015"/>
    </source>
</evidence>
<dbReference type="SUPFAM" id="SSF52172">
    <property type="entry name" value="CheY-like"/>
    <property type="match status" value="1"/>
</dbReference>
<dbReference type="InterPro" id="IPR039420">
    <property type="entry name" value="WalR-like"/>
</dbReference>
<dbReference type="PANTHER" id="PTHR48111:SF1">
    <property type="entry name" value="TWO-COMPONENT RESPONSE REGULATOR ORR33"/>
    <property type="match status" value="1"/>
</dbReference>
<keyword evidence="3" id="KW-0805">Transcription regulation</keyword>
<dbReference type="GO" id="GO:0000976">
    <property type="term" value="F:transcription cis-regulatory region binding"/>
    <property type="evidence" value="ECO:0007669"/>
    <property type="project" value="TreeGrafter"/>
</dbReference>
<sequence length="135" mass="14410">MTKILVAAEASWVRDQVRTSLTGPGQLVIEVDRGQDVREAVLSNSPDLVILDLQIANMGGIAVALDLRLEAGAGRIPETPILLLLDREADRFLATRTDADAMLVKPIDAGLLRRTIKKLLSPLETAAVSAASDDA</sequence>
<evidence type="ECO:0000256" key="2">
    <source>
        <dbReference type="ARBA" id="ARBA00023012"/>
    </source>
</evidence>
<evidence type="ECO:0000256" key="4">
    <source>
        <dbReference type="ARBA" id="ARBA00023125"/>
    </source>
</evidence>
<reference evidence="7" key="1">
    <citation type="submission" date="2020-05" db="EMBL/GenBank/DDBJ databases">
        <authorList>
            <person name="Chiriac C."/>
            <person name="Salcher M."/>
            <person name="Ghai R."/>
            <person name="Kavagutti S V."/>
        </authorList>
    </citation>
    <scope>NUCLEOTIDE SEQUENCE</scope>
</reference>
<dbReference type="Pfam" id="PF00072">
    <property type="entry name" value="Response_reg"/>
    <property type="match status" value="1"/>
</dbReference>
<keyword evidence="2" id="KW-0902">Two-component regulatory system</keyword>
<keyword evidence="1" id="KW-0597">Phosphoprotein</keyword>
<feature type="domain" description="Response regulatory" evidence="6">
    <location>
        <begin position="3"/>
        <end position="120"/>
    </location>
</feature>